<dbReference type="GO" id="GO:0003677">
    <property type="term" value="F:DNA binding"/>
    <property type="evidence" value="ECO:0007669"/>
    <property type="project" value="UniProtKB-KW"/>
</dbReference>
<keyword evidence="5" id="KW-0614">Plasmid</keyword>
<dbReference type="PANTHER" id="PTHR30349">
    <property type="entry name" value="PHAGE INTEGRASE-RELATED"/>
    <property type="match status" value="1"/>
</dbReference>
<dbReference type="InterPro" id="IPR011010">
    <property type="entry name" value="DNA_brk_join_enz"/>
</dbReference>
<proteinExistence type="predicted"/>
<organism evidence="5">
    <name type="scientific">Burkholderia contaminans</name>
    <dbReference type="NCBI Taxonomy" id="488447"/>
    <lineage>
        <taxon>Bacteria</taxon>
        <taxon>Pseudomonadati</taxon>
        <taxon>Pseudomonadota</taxon>
        <taxon>Betaproteobacteria</taxon>
        <taxon>Burkholderiales</taxon>
        <taxon>Burkholderiaceae</taxon>
        <taxon>Burkholderia</taxon>
        <taxon>Burkholderia cepacia complex</taxon>
    </lineage>
</organism>
<dbReference type="InterPro" id="IPR010998">
    <property type="entry name" value="Integrase_recombinase_N"/>
</dbReference>
<dbReference type="GO" id="GO:0006310">
    <property type="term" value="P:DNA recombination"/>
    <property type="evidence" value="ECO:0007669"/>
    <property type="project" value="UniProtKB-KW"/>
</dbReference>
<dbReference type="EMBL" id="AP018360">
    <property type="protein sequence ID" value="BBA45564.1"/>
    <property type="molecule type" value="Genomic_DNA"/>
</dbReference>
<dbReference type="GO" id="GO:0015074">
    <property type="term" value="P:DNA integration"/>
    <property type="evidence" value="ECO:0007669"/>
    <property type="project" value="UniProtKB-KW"/>
</dbReference>
<evidence type="ECO:0000259" key="4">
    <source>
        <dbReference type="PROSITE" id="PS51898"/>
    </source>
</evidence>
<dbReference type="InterPro" id="IPR050090">
    <property type="entry name" value="Tyrosine_recombinase_XerCD"/>
</dbReference>
<dbReference type="CDD" id="cd00796">
    <property type="entry name" value="INT_Rci_Hp1_C"/>
    <property type="match status" value="1"/>
</dbReference>
<protein>
    <submittedName>
        <fullName evidence="5">Integrase</fullName>
    </submittedName>
</protein>
<keyword evidence="1" id="KW-0229">DNA integration</keyword>
<evidence type="ECO:0000256" key="2">
    <source>
        <dbReference type="ARBA" id="ARBA00023125"/>
    </source>
</evidence>
<dbReference type="InterPro" id="IPR002104">
    <property type="entry name" value="Integrase_catalytic"/>
</dbReference>
<evidence type="ECO:0000313" key="5">
    <source>
        <dbReference type="EMBL" id="BBA45564.1"/>
    </source>
</evidence>
<geneLocation type="plasmid" evidence="5">
    <name>pBC453</name>
</geneLocation>
<keyword evidence="3" id="KW-0233">DNA recombination</keyword>
<name>A0A286T6I8_9BURK</name>
<dbReference type="PROSITE" id="PS51898">
    <property type="entry name" value="TYR_RECOMBINASE"/>
    <property type="match status" value="1"/>
</dbReference>
<dbReference type="Gene3D" id="1.10.150.130">
    <property type="match status" value="1"/>
</dbReference>
<sequence>MTPKLVKPLTPSAGSGIVSNGRVGVAGAASGYHTEPPEPDWVAASLGGPPVSTSSTIAEALSAYVQRISVFKRGAEQERYRARPIARSFLGKITVGEVTTVDIAAYRDMRLETIAPQTKRLVSPNTVRLELAMLSDMFNIAIVEWGARADNPVTRVRKPKLPPGRDRRVSMVEERRLLRSASVHRNLELHSIVVLALETAMRQAEILGLTWENIDLRSRVAHLPITKNGTKRDVPLSLRAIDAITRLGVRAEGRVFNYTSNGFKSAWRTLVKRCAIEDLHFHDLRHEAVSRLFELGTLDMMEVATISGHKSMQMLKRYTHLKAANLVAKIDGRRTLNRGRRVVTEAVVPYPAFIQQVGKQVTLQFVDFTHLIVEGTDADEVAARARDVLLRELVKAVRESRRPPTPSRPVESDGSCHAIVVNPL</sequence>
<evidence type="ECO:0000256" key="1">
    <source>
        <dbReference type="ARBA" id="ARBA00022908"/>
    </source>
</evidence>
<keyword evidence="2" id="KW-0238">DNA-binding</keyword>
<reference evidence="5" key="2">
    <citation type="journal article" date="2017" name="Genome Announc.">
        <title>High-Quality Draft Genome Sequence of Burkholderia contaminans CH-1, a Gram-Negative Bacterium That Metabolizes 2-Azahypoxanthine, a Plant Growth-Regulating Compound.</title>
        <authorList>
            <person name="Choi J.-H."/>
            <person name="Sugiura H."/>
            <person name="Moriuchi R."/>
            <person name="Kawagishi H."/>
            <person name="Dohra H."/>
        </authorList>
    </citation>
    <scope>NUCLEOTIDE SEQUENCE</scope>
    <source>
        <strain evidence="5">CH-1</strain>
        <plasmid evidence="5">pBC453</plasmid>
    </source>
</reference>
<dbReference type="Gene3D" id="1.10.443.10">
    <property type="entry name" value="Intergrase catalytic core"/>
    <property type="match status" value="1"/>
</dbReference>
<feature type="domain" description="Tyr recombinase" evidence="4">
    <location>
        <begin position="160"/>
        <end position="331"/>
    </location>
</feature>
<evidence type="ECO:0000256" key="3">
    <source>
        <dbReference type="ARBA" id="ARBA00023172"/>
    </source>
</evidence>
<dbReference type="PANTHER" id="PTHR30349:SF94">
    <property type="entry name" value="INTEGRASE_RECOMBINASE HI_1414-RELATED"/>
    <property type="match status" value="1"/>
</dbReference>
<dbReference type="InterPro" id="IPR013762">
    <property type="entry name" value="Integrase-like_cat_sf"/>
</dbReference>
<gene>
    <name evidence="5" type="ORF">BCCH1_80750</name>
</gene>
<dbReference type="SUPFAM" id="SSF56349">
    <property type="entry name" value="DNA breaking-rejoining enzymes"/>
    <property type="match status" value="1"/>
</dbReference>
<dbReference type="Pfam" id="PF00589">
    <property type="entry name" value="Phage_integrase"/>
    <property type="match status" value="1"/>
</dbReference>
<accession>A0A286T6I8</accession>
<dbReference type="AlphaFoldDB" id="A0A286T6I8"/>
<reference evidence="5" key="1">
    <citation type="journal article" date="2016" name="Biosci. Biotechnol. Biochem.">
        <title>Bioconversion of AHX to AOH by resting cells of Burkholderia contaminans CH-1.</title>
        <authorList>
            <person name="Choi J.H."/>
            <person name="Kikuchi A."/>
            <person name="Pumkaeo P."/>
            <person name="Hirai H."/>
            <person name="Tokuyama S."/>
            <person name="Kawagishi H."/>
        </authorList>
    </citation>
    <scope>NUCLEOTIDE SEQUENCE</scope>
    <source>
        <strain evidence="5">CH-1</strain>
        <plasmid evidence="5">pBC453</plasmid>
    </source>
</reference>